<dbReference type="InterPro" id="IPR015421">
    <property type="entry name" value="PyrdxlP-dep_Trfase_major"/>
</dbReference>
<dbReference type="PANTHER" id="PTHR43586:SF8">
    <property type="entry name" value="CYSTEINE DESULFURASE 1, CHLOROPLASTIC"/>
    <property type="match status" value="1"/>
</dbReference>
<dbReference type="InterPro" id="IPR010970">
    <property type="entry name" value="Cys_dSase_SufS"/>
</dbReference>
<reference evidence="10 11" key="1">
    <citation type="submission" date="2019-09" db="EMBL/GenBank/DDBJ databases">
        <title>Genomes of Cryomorphaceae.</title>
        <authorList>
            <person name="Bowman J.P."/>
        </authorList>
    </citation>
    <scope>NUCLEOTIDE SEQUENCE [LARGE SCALE GENOMIC DNA]</scope>
    <source>
        <strain evidence="10 11">KCTC 52047</strain>
    </source>
</reference>
<dbReference type="Gene3D" id="3.40.640.10">
    <property type="entry name" value="Type I PLP-dependent aspartate aminotransferase-like (Major domain)"/>
    <property type="match status" value="1"/>
</dbReference>
<keyword evidence="6" id="KW-0808">Transferase</keyword>
<organism evidence="10 11">
    <name type="scientific">Salibacter halophilus</name>
    <dbReference type="NCBI Taxonomy" id="1803916"/>
    <lineage>
        <taxon>Bacteria</taxon>
        <taxon>Pseudomonadati</taxon>
        <taxon>Bacteroidota</taxon>
        <taxon>Flavobacteriia</taxon>
        <taxon>Flavobacteriales</taxon>
        <taxon>Salibacteraceae</taxon>
        <taxon>Salibacter</taxon>
    </lineage>
</organism>
<evidence type="ECO:0000256" key="6">
    <source>
        <dbReference type="ARBA" id="ARBA00022679"/>
    </source>
</evidence>
<sequence length="406" mass="45178">MKFDIEKIRADFPVLTRKVHGKDLVFLDSAASSQKPKQVVEAISNYYLYEHANIHRGVHLLSQEATSKYEDARKKVASFINAKNDHECIITKGTTDGINLVASSLGEHCVNEGDEVIISHMEHHSNLVPWQMLCERKKAKLKVIPITDDGELDLEEYEKLLSEKTKIVSVVHVSNTLGTINPVEEMIEKAHDVGAYFVVDGAQAVPHIPVDVQQLNCDFYAFSLHKMYGPTGIGILYGKESIMNAMPPYQGGGDMINKVTLEKTTYNDLPHKFEAGTPNIAGGIGMGATIDYINEIDWKAAHEFEAEVMDYAHKKLSEIEDLRFIGTAEKKTGAISFLVGQIHPYDMGVLLDQLGIAVRTGHHCTQPILERYNIPGTVRASFGIYSTKQEVDQLVQGVERAKRMLG</sequence>
<dbReference type="EMBL" id="WACR01000006">
    <property type="protein sequence ID" value="KAB1064098.1"/>
    <property type="molecule type" value="Genomic_DNA"/>
</dbReference>
<accession>A0A6N6M490</accession>
<dbReference type="Proteomes" id="UP000435357">
    <property type="component" value="Unassembled WGS sequence"/>
</dbReference>
<evidence type="ECO:0000259" key="9">
    <source>
        <dbReference type="Pfam" id="PF00266"/>
    </source>
</evidence>
<dbReference type="SUPFAM" id="SSF53383">
    <property type="entry name" value="PLP-dependent transferases"/>
    <property type="match status" value="1"/>
</dbReference>
<protein>
    <recommendedName>
        <fullName evidence="5">Probable cysteine desulfurase</fullName>
        <ecNumber evidence="4">2.8.1.7</ecNumber>
    </recommendedName>
</protein>
<dbReference type="NCBIfam" id="TIGR01979">
    <property type="entry name" value="sufS"/>
    <property type="match status" value="1"/>
</dbReference>
<gene>
    <name evidence="10" type="ORF">F3059_08135</name>
</gene>
<keyword evidence="11" id="KW-1185">Reference proteome</keyword>
<evidence type="ECO:0000256" key="2">
    <source>
        <dbReference type="ARBA" id="ARBA00002824"/>
    </source>
</evidence>
<evidence type="ECO:0000256" key="1">
    <source>
        <dbReference type="ARBA" id="ARBA00001933"/>
    </source>
</evidence>
<feature type="domain" description="Aminotransferase class V" evidence="9">
    <location>
        <begin position="25"/>
        <end position="394"/>
    </location>
</feature>
<dbReference type="CDD" id="cd06453">
    <property type="entry name" value="SufS_like"/>
    <property type="match status" value="1"/>
</dbReference>
<dbReference type="Pfam" id="PF00266">
    <property type="entry name" value="Aminotran_5"/>
    <property type="match status" value="1"/>
</dbReference>
<evidence type="ECO:0000256" key="5">
    <source>
        <dbReference type="ARBA" id="ARBA00021850"/>
    </source>
</evidence>
<dbReference type="PIRSF" id="PIRSF005572">
    <property type="entry name" value="NifS"/>
    <property type="match status" value="1"/>
</dbReference>
<comment type="catalytic activity">
    <reaction evidence="8">
        <text>(sulfur carrier)-H + L-cysteine = (sulfur carrier)-SH + L-alanine</text>
        <dbReference type="Rhea" id="RHEA:43892"/>
        <dbReference type="Rhea" id="RHEA-COMP:14737"/>
        <dbReference type="Rhea" id="RHEA-COMP:14739"/>
        <dbReference type="ChEBI" id="CHEBI:29917"/>
        <dbReference type="ChEBI" id="CHEBI:35235"/>
        <dbReference type="ChEBI" id="CHEBI:57972"/>
        <dbReference type="ChEBI" id="CHEBI:64428"/>
        <dbReference type="EC" id="2.8.1.7"/>
    </reaction>
</comment>
<dbReference type="InterPro" id="IPR015424">
    <property type="entry name" value="PyrdxlP-dep_Trfase"/>
</dbReference>
<comment type="similarity">
    <text evidence="3">Belongs to the class-V pyridoxal-phosphate-dependent aminotransferase family. Csd subfamily.</text>
</comment>
<keyword evidence="7" id="KW-0663">Pyridoxal phosphate</keyword>
<comment type="caution">
    <text evidence="10">The sequence shown here is derived from an EMBL/GenBank/DDBJ whole genome shotgun (WGS) entry which is preliminary data.</text>
</comment>
<comment type="function">
    <text evidence="2">Catalyzes the removal of elemental sulfur and selenium atoms from L-cysteine, L-cystine, L-selenocysteine, and L-selenocystine to produce L-alanine.</text>
</comment>
<dbReference type="GO" id="GO:0030170">
    <property type="term" value="F:pyridoxal phosphate binding"/>
    <property type="evidence" value="ECO:0007669"/>
    <property type="project" value="InterPro"/>
</dbReference>
<name>A0A6N6M490_9FLAO</name>
<dbReference type="InterPro" id="IPR015422">
    <property type="entry name" value="PyrdxlP-dep_Trfase_small"/>
</dbReference>
<dbReference type="Gene3D" id="3.90.1150.10">
    <property type="entry name" value="Aspartate Aminotransferase, domain 1"/>
    <property type="match status" value="1"/>
</dbReference>
<evidence type="ECO:0000313" key="11">
    <source>
        <dbReference type="Proteomes" id="UP000435357"/>
    </source>
</evidence>
<dbReference type="EC" id="2.8.1.7" evidence="4"/>
<dbReference type="InterPro" id="IPR000192">
    <property type="entry name" value="Aminotrans_V_dom"/>
</dbReference>
<evidence type="ECO:0000256" key="7">
    <source>
        <dbReference type="ARBA" id="ARBA00022898"/>
    </source>
</evidence>
<dbReference type="InterPro" id="IPR016454">
    <property type="entry name" value="Cysteine_dSase"/>
</dbReference>
<evidence type="ECO:0000256" key="4">
    <source>
        <dbReference type="ARBA" id="ARBA00012239"/>
    </source>
</evidence>
<dbReference type="AlphaFoldDB" id="A0A6N6M490"/>
<evidence type="ECO:0000256" key="3">
    <source>
        <dbReference type="ARBA" id="ARBA00010447"/>
    </source>
</evidence>
<dbReference type="PANTHER" id="PTHR43586">
    <property type="entry name" value="CYSTEINE DESULFURASE"/>
    <property type="match status" value="1"/>
</dbReference>
<evidence type="ECO:0000256" key="8">
    <source>
        <dbReference type="ARBA" id="ARBA00050776"/>
    </source>
</evidence>
<dbReference type="OrthoDB" id="9804366at2"/>
<dbReference type="GO" id="GO:0006534">
    <property type="term" value="P:cysteine metabolic process"/>
    <property type="evidence" value="ECO:0007669"/>
    <property type="project" value="InterPro"/>
</dbReference>
<proteinExistence type="inferred from homology"/>
<comment type="cofactor">
    <cofactor evidence="1">
        <name>pyridoxal 5'-phosphate</name>
        <dbReference type="ChEBI" id="CHEBI:597326"/>
    </cofactor>
</comment>
<evidence type="ECO:0000313" key="10">
    <source>
        <dbReference type="EMBL" id="KAB1064098.1"/>
    </source>
</evidence>
<dbReference type="GO" id="GO:0031071">
    <property type="term" value="F:cysteine desulfurase activity"/>
    <property type="evidence" value="ECO:0007669"/>
    <property type="project" value="UniProtKB-EC"/>
</dbReference>